<gene>
    <name evidence="2" type="primary">LOC107066683</name>
</gene>
<evidence type="ECO:0000313" key="1">
    <source>
        <dbReference type="Proteomes" id="UP000694924"/>
    </source>
</evidence>
<sequence>MTTAKIPIRCKREVEGKVIQQVVRFRYLGIEISGYGDIEEEEEVREQTTKAIRVAGCLNDTISRNKNIRTETKARIYKTTIRPIMTYCAETRPDSAKIKRLLETTEMKILRKIRKIARKTLLDKERSEKIRRTCQTENTNEWVLERKKRVECTHKQNERR</sequence>
<accession>A0ABM1I9X3</accession>
<organism evidence="1 2">
    <name type="scientific">Polistes dominula</name>
    <name type="common">European paper wasp</name>
    <name type="synonym">Vespa dominula</name>
    <dbReference type="NCBI Taxonomy" id="743375"/>
    <lineage>
        <taxon>Eukaryota</taxon>
        <taxon>Metazoa</taxon>
        <taxon>Ecdysozoa</taxon>
        <taxon>Arthropoda</taxon>
        <taxon>Hexapoda</taxon>
        <taxon>Insecta</taxon>
        <taxon>Pterygota</taxon>
        <taxon>Neoptera</taxon>
        <taxon>Endopterygota</taxon>
        <taxon>Hymenoptera</taxon>
        <taxon>Apocrita</taxon>
        <taxon>Aculeata</taxon>
        <taxon>Vespoidea</taxon>
        <taxon>Vespidae</taxon>
        <taxon>Polistinae</taxon>
        <taxon>Polistini</taxon>
        <taxon>Polistes</taxon>
    </lineage>
</organism>
<evidence type="ECO:0000313" key="2">
    <source>
        <dbReference type="RefSeq" id="XP_015177010.1"/>
    </source>
</evidence>
<dbReference type="GeneID" id="107066683"/>
<protein>
    <submittedName>
        <fullName evidence="2">Uncharacterized protein LOC107066683</fullName>
    </submittedName>
</protein>
<proteinExistence type="predicted"/>
<dbReference type="Proteomes" id="UP000694924">
    <property type="component" value="Unplaced"/>
</dbReference>
<dbReference type="RefSeq" id="XP_015177010.1">
    <property type="nucleotide sequence ID" value="XM_015321524.1"/>
</dbReference>
<reference evidence="2" key="1">
    <citation type="submission" date="2025-08" db="UniProtKB">
        <authorList>
            <consortium name="RefSeq"/>
        </authorList>
    </citation>
    <scope>IDENTIFICATION</scope>
    <source>
        <tissue evidence="2">Whole body</tissue>
    </source>
</reference>
<name>A0ABM1I9X3_POLDO</name>
<keyword evidence="1" id="KW-1185">Reference proteome</keyword>